<feature type="active site" description="Proton donor/acceptor" evidence="2">
    <location>
        <position position="199"/>
    </location>
</feature>
<dbReference type="Gene3D" id="2.120.10.30">
    <property type="entry name" value="TolB, C-terminal domain"/>
    <property type="match status" value="1"/>
</dbReference>
<dbReference type="InterPro" id="IPR013658">
    <property type="entry name" value="SGL"/>
</dbReference>
<sequence length="290" mass="31312">MEDDGVSVLCDIACELGEGPTYDPQSGKLFWFDIVGRKLLERPFPDGPTTVHELPFMASAIAFAEDGMQLLVAENGVHVRDPKTGALTLHTALEANNPKTRSNDARVHPSGAFWIGTMAKDEADAAGAIYWFHKGEVRTIYPGVSIPNSICFSPDGRIAYFTDTPRGILHRVDCDPATGLPTGEPRTFLDWRGQAGFIDGSVVDAEGVLWNARWAAGAVDAWSPAGEHLRTVKIPAKQSTCPAFAGPDASRMIVTTAARGRDKAKEPDAGKTFLLDLPVKGRFEPRVPIS</sequence>
<dbReference type="SUPFAM" id="SSF63829">
    <property type="entry name" value="Calcium-dependent phosphotriesterase"/>
    <property type="match status" value="1"/>
</dbReference>
<evidence type="ECO:0000256" key="2">
    <source>
        <dbReference type="PIRSR" id="PIRSR605511-1"/>
    </source>
</evidence>
<dbReference type="AlphaFoldDB" id="A0A1L3SYF4"/>
<dbReference type="PANTHER" id="PTHR10907:SF47">
    <property type="entry name" value="REGUCALCIN"/>
    <property type="match status" value="1"/>
</dbReference>
<feature type="binding site" evidence="3">
    <location>
        <position position="121"/>
    </location>
    <ligand>
        <name>substrate</name>
    </ligand>
</feature>
<accession>A0A1L3SYF4</accession>
<evidence type="ECO:0000313" key="6">
    <source>
        <dbReference type="Proteomes" id="UP000182840"/>
    </source>
</evidence>
<name>A0A1L3SYF4_9HYPH</name>
<dbReference type="EMBL" id="CP018171">
    <property type="protein sequence ID" value="APH74418.1"/>
    <property type="molecule type" value="Genomic_DNA"/>
</dbReference>
<dbReference type="GO" id="GO:0005509">
    <property type="term" value="F:calcium ion binding"/>
    <property type="evidence" value="ECO:0007669"/>
    <property type="project" value="TreeGrafter"/>
</dbReference>
<dbReference type="KEGG" id="meso:BSQ44_05220"/>
<dbReference type="PRINTS" id="PR01790">
    <property type="entry name" value="SMP30FAMILY"/>
</dbReference>
<feature type="binding site" evidence="3">
    <location>
        <position position="18"/>
    </location>
    <ligand>
        <name>a divalent metal cation</name>
        <dbReference type="ChEBI" id="CHEBI:60240"/>
    </ligand>
</feature>
<comment type="similarity">
    <text evidence="1">Belongs to the SMP-30/CGR1 family.</text>
</comment>
<keyword evidence="3" id="KW-0479">Metal-binding</keyword>
<dbReference type="Proteomes" id="UP000182840">
    <property type="component" value="Chromosome"/>
</dbReference>
<dbReference type="OrthoDB" id="2633250at2"/>
<evidence type="ECO:0000256" key="3">
    <source>
        <dbReference type="PIRSR" id="PIRSR605511-2"/>
    </source>
</evidence>
<evidence type="ECO:0000256" key="1">
    <source>
        <dbReference type="ARBA" id="ARBA00008853"/>
    </source>
</evidence>
<dbReference type="PANTHER" id="PTHR10907">
    <property type="entry name" value="REGUCALCIN"/>
    <property type="match status" value="1"/>
</dbReference>
<dbReference type="GO" id="GO:0019853">
    <property type="term" value="P:L-ascorbic acid biosynthetic process"/>
    <property type="evidence" value="ECO:0007669"/>
    <property type="project" value="TreeGrafter"/>
</dbReference>
<organism evidence="5 6">
    <name type="scientific">Aquibium oceanicum</name>
    <dbReference type="NCBI Taxonomy" id="1670800"/>
    <lineage>
        <taxon>Bacteria</taxon>
        <taxon>Pseudomonadati</taxon>
        <taxon>Pseudomonadota</taxon>
        <taxon>Alphaproteobacteria</taxon>
        <taxon>Hyphomicrobiales</taxon>
        <taxon>Phyllobacteriaceae</taxon>
        <taxon>Aquibium</taxon>
    </lineage>
</organism>
<keyword evidence="6" id="KW-1185">Reference proteome</keyword>
<dbReference type="Pfam" id="PF08450">
    <property type="entry name" value="SGL"/>
    <property type="match status" value="1"/>
</dbReference>
<dbReference type="GO" id="GO:0004341">
    <property type="term" value="F:gluconolactonase activity"/>
    <property type="evidence" value="ECO:0007669"/>
    <property type="project" value="TreeGrafter"/>
</dbReference>
<gene>
    <name evidence="5" type="ORF">BSQ44_05220</name>
</gene>
<feature type="binding site" evidence="3">
    <location>
        <position position="103"/>
    </location>
    <ligand>
        <name>substrate</name>
    </ligand>
</feature>
<feature type="binding site" evidence="3">
    <location>
        <position position="148"/>
    </location>
    <ligand>
        <name>a divalent metal cation</name>
        <dbReference type="ChEBI" id="CHEBI:60240"/>
    </ligand>
</feature>
<feature type="binding site" evidence="3">
    <location>
        <position position="101"/>
    </location>
    <ligand>
        <name>substrate</name>
    </ligand>
</feature>
<dbReference type="RefSeq" id="WP_072607874.1">
    <property type="nucleotide sequence ID" value="NZ_CP018171.1"/>
</dbReference>
<evidence type="ECO:0000313" key="5">
    <source>
        <dbReference type="EMBL" id="APH74418.1"/>
    </source>
</evidence>
<dbReference type="InterPro" id="IPR005511">
    <property type="entry name" value="SMP-30"/>
</dbReference>
<reference evidence="6" key="1">
    <citation type="submission" date="2016-11" db="EMBL/GenBank/DDBJ databases">
        <title>Mesorhizobium oceanicum sp. nov., isolated from deep seawater in South China Sea.</title>
        <authorList>
            <person name="Fu G.-Y."/>
        </authorList>
    </citation>
    <scope>NUCLEOTIDE SEQUENCE [LARGE SCALE GENOMIC DNA]</scope>
    <source>
        <strain evidence="6">B7</strain>
    </source>
</reference>
<comment type="cofactor">
    <cofactor evidence="3">
        <name>Zn(2+)</name>
        <dbReference type="ChEBI" id="CHEBI:29105"/>
    </cofactor>
    <text evidence="3">Binds 1 divalent metal cation per subunit.</text>
</comment>
<keyword evidence="3" id="KW-0862">Zinc</keyword>
<dbReference type="InterPro" id="IPR011042">
    <property type="entry name" value="6-blade_b-propeller_TolB-like"/>
</dbReference>
<feature type="binding site" evidence="3">
    <location>
        <position position="199"/>
    </location>
    <ligand>
        <name>a divalent metal cation</name>
        <dbReference type="ChEBI" id="CHEBI:60240"/>
    </ligand>
</feature>
<protein>
    <submittedName>
        <fullName evidence="5">Gluconolaconase</fullName>
    </submittedName>
</protein>
<evidence type="ECO:0000259" key="4">
    <source>
        <dbReference type="Pfam" id="PF08450"/>
    </source>
</evidence>
<proteinExistence type="inferred from homology"/>
<dbReference type="STRING" id="1670800.BSQ44_05220"/>
<feature type="domain" description="SMP-30/Gluconolactonase/LRE-like region" evidence="4">
    <location>
        <begin position="16"/>
        <end position="257"/>
    </location>
</feature>